<protein>
    <submittedName>
        <fullName evidence="1">Hydrogenase</fullName>
    </submittedName>
</protein>
<keyword evidence="2" id="KW-1185">Reference proteome</keyword>
<accession>A0ABY8GNP8</accession>
<name>A0ABY8GNP8_9BURK</name>
<evidence type="ECO:0000313" key="2">
    <source>
        <dbReference type="Proteomes" id="UP001214170"/>
    </source>
</evidence>
<proteinExistence type="predicted"/>
<evidence type="ECO:0000313" key="1">
    <source>
        <dbReference type="EMBL" id="WFP06322.1"/>
    </source>
</evidence>
<dbReference type="Proteomes" id="UP001214170">
    <property type="component" value="Chromosome"/>
</dbReference>
<sequence>MPLDPLSVLMYQPADSRTRRLVDIGSALTPPAVPTPHGTYEVLRLTPSMRLLTWRREGAHFDLSCTGRIQVWTGQRLAASECAVDCRTHGAAALEREDVAYLEAYLLARDRAWNTPRSSGNPQLR</sequence>
<reference evidence="1 2" key="1">
    <citation type="submission" date="2023-03" db="EMBL/GenBank/DDBJ databases">
        <title>Achromobacter spanius LIG8.</title>
        <authorList>
            <person name="Shrestha S."/>
        </authorList>
    </citation>
    <scope>NUCLEOTIDE SEQUENCE [LARGE SCALE GENOMIC DNA]</scope>
    <source>
        <strain evidence="1 2">LIG8</strain>
    </source>
</reference>
<dbReference type="EMBL" id="CP121261">
    <property type="protein sequence ID" value="WFP06322.1"/>
    <property type="molecule type" value="Genomic_DNA"/>
</dbReference>
<organism evidence="1 2">
    <name type="scientific">Achromobacter spanius</name>
    <dbReference type="NCBI Taxonomy" id="217203"/>
    <lineage>
        <taxon>Bacteria</taxon>
        <taxon>Pseudomonadati</taxon>
        <taxon>Pseudomonadota</taxon>
        <taxon>Betaproteobacteria</taxon>
        <taxon>Burkholderiales</taxon>
        <taxon>Alcaligenaceae</taxon>
        <taxon>Achromobacter</taxon>
    </lineage>
</organism>
<gene>
    <name evidence="1" type="ORF">P8T11_18525</name>
</gene>
<dbReference type="RefSeq" id="WP_268080609.1">
    <property type="nucleotide sequence ID" value="NZ_CP106885.1"/>
</dbReference>